<keyword evidence="3 5" id="KW-0175">Coiled coil</keyword>
<dbReference type="InterPro" id="IPR003798">
    <property type="entry name" value="DNA_recombination_RmuC"/>
</dbReference>
<sequence>MVPMTSWWWLPPILALTLALLYLVWRWRRDLRERDTLRVERDGLRTELERFRAQDVRQQDRIAQLERELRAEALAGAELRAENRQIAELRREQEKLREALELGRQDIGQRDRRLAELEERLLQERRQAEARVASLEEAREHFRQLFEALSAEALRRNNQSFLTLAQEKLAGFQESAKGDWEQRQASLQQLVQPIQESLGKVGERLDLLERARIDAYSSLNEQLRTLVQDHLPRLHQETASLVKALRQPAARGRWGELQLRRVVEMAGMLAHCDFVEQESLGGNGEVGIQRPDLIVRLPGGKQIAVDAKAPLNAYLQAVEAMEEGDKALWLKKHAAELKTHMGQLGKKVYWERLVPTPEFVVLFLPGEDLFSAALQADPGLLEYGVEQKVIVATPTTLIALLRAVAYGWRQESLAENAQAISALGKELYDRLGTLAEHWARVGKGLGQAVQAYNRATGSLESRVLVTARRFRDLQASEAAKELETLEPVDSIPRHPPEGLVDSSEGDPR</sequence>
<evidence type="ECO:0000256" key="6">
    <source>
        <dbReference type="SAM" id="MobiDB-lite"/>
    </source>
</evidence>
<keyword evidence="4" id="KW-0233">DNA recombination</keyword>
<protein>
    <submittedName>
        <fullName evidence="8">DNA recombination protein RmuC</fullName>
    </submittedName>
</protein>
<feature type="transmembrane region" description="Helical" evidence="7">
    <location>
        <begin position="6"/>
        <end position="25"/>
    </location>
</feature>
<keyword evidence="7" id="KW-1133">Transmembrane helix</keyword>
<feature type="coiled-coil region" evidence="5">
    <location>
        <begin position="34"/>
        <end position="152"/>
    </location>
</feature>
<dbReference type="HOGENOM" id="CLU_024057_1_0_6"/>
<dbReference type="Proteomes" id="UP000006135">
    <property type="component" value="Chromosome"/>
</dbReference>
<gene>
    <name evidence="8" type="ordered locus">Atc_0066</name>
</gene>
<evidence type="ECO:0000256" key="1">
    <source>
        <dbReference type="ARBA" id="ARBA00003416"/>
    </source>
</evidence>
<dbReference type="Pfam" id="PF02646">
    <property type="entry name" value="RmuC"/>
    <property type="match status" value="1"/>
</dbReference>
<dbReference type="EMBL" id="CP002573">
    <property type="protein sequence ID" value="AEK56717.1"/>
    <property type="molecule type" value="Genomic_DNA"/>
</dbReference>
<keyword evidence="7" id="KW-0812">Transmembrane</keyword>
<dbReference type="KEGG" id="acu:Atc_0066"/>
<dbReference type="AlphaFoldDB" id="F9ZT49"/>
<accession>F9ZT49</accession>
<dbReference type="PANTHER" id="PTHR30563">
    <property type="entry name" value="DNA RECOMBINATION PROTEIN RMUC"/>
    <property type="match status" value="1"/>
</dbReference>
<name>F9ZT49_ACICS</name>
<evidence type="ECO:0000256" key="2">
    <source>
        <dbReference type="ARBA" id="ARBA00009840"/>
    </source>
</evidence>
<keyword evidence="7" id="KW-0472">Membrane</keyword>
<comment type="similarity">
    <text evidence="2">Belongs to the RmuC family.</text>
</comment>
<evidence type="ECO:0000256" key="7">
    <source>
        <dbReference type="SAM" id="Phobius"/>
    </source>
</evidence>
<dbReference type="STRING" id="990288.Atc_0066"/>
<dbReference type="PANTHER" id="PTHR30563:SF0">
    <property type="entry name" value="DNA RECOMBINATION PROTEIN RMUC"/>
    <property type="match status" value="1"/>
</dbReference>
<comment type="function">
    <text evidence="1">Involved in DNA recombination.</text>
</comment>
<evidence type="ECO:0000313" key="8">
    <source>
        <dbReference type="EMBL" id="AEK56717.1"/>
    </source>
</evidence>
<feature type="region of interest" description="Disordered" evidence="6">
    <location>
        <begin position="481"/>
        <end position="508"/>
    </location>
</feature>
<evidence type="ECO:0000313" key="9">
    <source>
        <dbReference type="Proteomes" id="UP000006135"/>
    </source>
</evidence>
<evidence type="ECO:0000256" key="3">
    <source>
        <dbReference type="ARBA" id="ARBA00023054"/>
    </source>
</evidence>
<reference evidence="8 9" key="1">
    <citation type="journal article" date="2011" name="J. Genet. Genomics">
        <title>Unraveling the Acidithiobacillus caldus complete genome and its central metabolisms for carbon assimilation.</title>
        <authorList>
            <person name="You X.Y."/>
            <person name="Guo X."/>
            <person name="Zheng H.J."/>
            <person name="Zhang M.J."/>
            <person name="Liu L.J."/>
            <person name="Zhu Y.Q."/>
            <person name="Zhu B."/>
            <person name="Wang S.Y."/>
            <person name="Zhao G.P."/>
            <person name="Poetsch A."/>
            <person name="Jiang C.Y."/>
            <person name="Liu S.J."/>
        </authorList>
    </citation>
    <scope>NUCLEOTIDE SEQUENCE [LARGE SCALE GENOMIC DNA]</scope>
    <source>
        <strain evidence="8 9">SM-1</strain>
    </source>
</reference>
<keyword evidence="9" id="KW-1185">Reference proteome</keyword>
<proteinExistence type="inferred from homology"/>
<dbReference type="GO" id="GO:0006310">
    <property type="term" value="P:DNA recombination"/>
    <property type="evidence" value="ECO:0007669"/>
    <property type="project" value="UniProtKB-KW"/>
</dbReference>
<evidence type="ECO:0000256" key="4">
    <source>
        <dbReference type="ARBA" id="ARBA00023172"/>
    </source>
</evidence>
<organism evidence="8 9">
    <name type="scientific">Acidithiobacillus caldus (strain SM-1)</name>
    <dbReference type="NCBI Taxonomy" id="990288"/>
    <lineage>
        <taxon>Bacteria</taxon>
        <taxon>Pseudomonadati</taxon>
        <taxon>Pseudomonadota</taxon>
        <taxon>Acidithiobacillia</taxon>
        <taxon>Acidithiobacillales</taxon>
        <taxon>Acidithiobacillaceae</taxon>
        <taxon>Acidithiobacillus</taxon>
    </lineage>
</organism>
<evidence type="ECO:0000256" key="5">
    <source>
        <dbReference type="SAM" id="Coils"/>
    </source>
</evidence>